<feature type="domain" description="N-acetyltransferase" evidence="3">
    <location>
        <begin position="1"/>
        <end position="159"/>
    </location>
</feature>
<evidence type="ECO:0000313" key="5">
    <source>
        <dbReference type="Proteomes" id="UP000193926"/>
    </source>
</evidence>
<dbReference type="AlphaFoldDB" id="A0A1X4NN87"/>
<proteinExistence type="predicted"/>
<gene>
    <name evidence="4" type="ORF">MGEO_05495</name>
</gene>
<keyword evidence="5" id="KW-1185">Reference proteome</keyword>
<comment type="caution">
    <text evidence="4">The sequence shown here is derived from an EMBL/GenBank/DDBJ whole genome shotgun (WGS) entry which is preliminary data.</text>
</comment>
<dbReference type="SUPFAM" id="SSF55729">
    <property type="entry name" value="Acyl-CoA N-acyltransferases (Nat)"/>
    <property type="match status" value="1"/>
</dbReference>
<sequence>MIIRPGRPEDAAPLTAILNDVIDNTTITFTSDRKTEAMVRDDIASRGPAYQVVEIDGVAAGYASFFPFRSGPGYAWTKEHSIALGQGARGQGAGRALMTALEEVARGEGVHSLIAGVSGENPSGRAFHVAIGFVEVATLPEVGFKFGRWIDLVLMQKKL</sequence>
<dbReference type="GO" id="GO:0016747">
    <property type="term" value="F:acyltransferase activity, transferring groups other than amino-acyl groups"/>
    <property type="evidence" value="ECO:0007669"/>
    <property type="project" value="InterPro"/>
</dbReference>
<accession>A0A1X4NN87</accession>
<evidence type="ECO:0000313" key="4">
    <source>
        <dbReference type="EMBL" id="OSQ51991.1"/>
    </source>
</evidence>
<keyword evidence="1 4" id="KW-0808">Transferase</keyword>
<reference evidence="4 5" key="1">
    <citation type="submission" date="2014-03" db="EMBL/GenBank/DDBJ databases">
        <title>The draft genome sequence of Marivita geojedonensis KCTC 23882.</title>
        <authorList>
            <person name="Lai Q."/>
            <person name="Shao Z."/>
        </authorList>
    </citation>
    <scope>NUCLEOTIDE SEQUENCE [LARGE SCALE GENOMIC DNA]</scope>
    <source>
        <strain evidence="4 5">DPG-138</strain>
    </source>
</reference>
<name>A0A1X4NN87_9RHOB</name>
<dbReference type="Gene3D" id="3.40.630.30">
    <property type="match status" value="1"/>
</dbReference>
<dbReference type="Pfam" id="PF00583">
    <property type="entry name" value="Acetyltransf_1"/>
    <property type="match status" value="1"/>
</dbReference>
<dbReference type="EMBL" id="JFKC01000003">
    <property type="protein sequence ID" value="OSQ51991.1"/>
    <property type="molecule type" value="Genomic_DNA"/>
</dbReference>
<dbReference type="Proteomes" id="UP000193926">
    <property type="component" value="Unassembled WGS sequence"/>
</dbReference>
<dbReference type="STRING" id="1123756.MGEO_05495"/>
<keyword evidence="2" id="KW-0012">Acyltransferase</keyword>
<dbReference type="OrthoDB" id="5459937at2"/>
<dbReference type="PANTHER" id="PTHR43072">
    <property type="entry name" value="N-ACETYLTRANSFERASE"/>
    <property type="match status" value="1"/>
</dbReference>
<dbReference type="RefSeq" id="WP_085635719.1">
    <property type="nucleotide sequence ID" value="NZ_JFKC01000003.1"/>
</dbReference>
<dbReference type="InterPro" id="IPR000182">
    <property type="entry name" value="GNAT_dom"/>
</dbReference>
<evidence type="ECO:0000256" key="2">
    <source>
        <dbReference type="ARBA" id="ARBA00023315"/>
    </source>
</evidence>
<evidence type="ECO:0000259" key="3">
    <source>
        <dbReference type="PROSITE" id="PS51186"/>
    </source>
</evidence>
<evidence type="ECO:0000256" key="1">
    <source>
        <dbReference type="ARBA" id="ARBA00022679"/>
    </source>
</evidence>
<organism evidence="4 5">
    <name type="scientific">Marivita geojedonensis</name>
    <dbReference type="NCBI Taxonomy" id="1123756"/>
    <lineage>
        <taxon>Bacteria</taxon>
        <taxon>Pseudomonadati</taxon>
        <taxon>Pseudomonadota</taxon>
        <taxon>Alphaproteobacteria</taxon>
        <taxon>Rhodobacterales</taxon>
        <taxon>Roseobacteraceae</taxon>
        <taxon>Marivita</taxon>
    </lineage>
</organism>
<dbReference type="PROSITE" id="PS51186">
    <property type="entry name" value="GNAT"/>
    <property type="match status" value="1"/>
</dbReference>
<dbReference type="PANTHER" id="PTHR43072:SF23">
    <property type="entry name" value="UPF0039 PROTEIN C11D3.02C"/>
    <property type="match status" value="1"/>
</dbReference>
<dbReference type="InterPro" id="IPR016181">
    <property type="entry name" value="Acyl_CoA_acyltransferase"/>
</dbReference>
<protein>
    <submittedName>
        <fullName evidence="4">GNAT family acetyltransferase</fullName>
    </submittedName>
</protein>